<keyword evidence="1" id="KW-0175">Coiled coil</keyword>
<dbReference type="PANTHER" id="PTHR33883">
    <property type="entry name" value="WPP DOMAIN-ASSOCIATED PROTEIN"/>
    <property type="match status" value="1"/>
</dbReference>
<dbReference type="STRING" id="4615.A0A199W138"/>
<protein>
    <submittedName>
        <fullName evidence="2">WPP domain-associated protein</fullName>
    </submittedName>
</protein>
<proteinExistence type="predicted"/>
<dbReference type="AlphaFoldDB" id="A0A199W138"/>
<accession>A0A199W138</accession>
<evidence type="ECO:0000313" key="3">
    <source>
        <dbReference type="Proteomes" id="UP000092600"/>
    </source>
</evidence>
<organism evidence="2 3">
    <name type="scientific">Ananas comosus</name>
    <name type="common">Pineapple</name>
    <name type="synonym">Ananas ananas</name>
    <dbReference type="NCBI Taxonomy" id="4615"/>
    <lineage>
        <taxon>Eukaryota</taxon>
        <taxon>Viridiplantae</taxon>
        <taxon>Streptophyta</taxon>
        <taxon>Embryophyta</taxon>
        <taxon>Tracheophyta</taxon>
        <taxon>Spermatophyta</taxon>
        <taxon>Magnoliopsida</taxon>
        <taxon>Liliopsida</taxon>
        <taxon>Poales</taxon>
        <taxon>Bromeliaceae</taxon>
        <taxon>Bromelioideae</taxon>
        <taxon>Ananas</taxon>
    </lineage>
</organism>
<feature type="coiled-coil region" evidence="1">
    <location>
        <begin position="88"/>
        <end position="115"/>
    </location>
</feature>
<dbReference type="PANTHER" id="PTHR33883:SF7">
    <property type="entry name" value="OS04G0521600 PROTEIN"/>
    <property type="match status" value="1"/>
</dbReference>
<dbReference type="EMBL" id="LSRQ01000455">
    <property type="protein sequence ID" value="OAY82635.1"/>
    <property type="molecule type" value="Genomic_DNA"/>
</dbReference>
<reference evidence="2 3" key="1">
    <citation type="journal article" date="2016" name="DNA Res.">
        <title>The draft genome of MD-2 pineapple using hybrid error correction of long reads.</title>
        <authorList>
            <person name="Redwan R.M."/>
            <person name="Saidin A."/>
            <person name="Kumar S.V."/>
        </authorList>
    </citation>
    <scope>NUCLEOTIDE SEQUENCE [LARGE SCALE GENOMIC DNA]</scope>
    <source>
        <strain evidence="3">cv. MD2</strain>
        <tissue evidence="2">Leaf</tissue>
    </source>
</reference>
<evidence type="ECO:0000313" key="2">
    <source>
        <dbReference type="EMBL" id="OAY82635.1"/>
    </source>
</evidence>
<dbReference type="Proteomes" id="UP000092600">
    <property type="component" value="Unassembled WGS sequence"/>
</dbReference>
<dbReference type="InterPro" id="IPR037490">
    <property type="entry name" value="WAP"/>
</dbReference>
<sequence>MDAFFNGLGHRLRVSGKVADSIMMGIVNSAMEGAYKKSLSKEGDLERLNEKSRFCELAIMQLEWCLKFVQDEMDGSVVDDARDSEQLLADLLETRDRIQCRLEETEITITEKDRELTRRKENEAKLRLALEVKGEEVSSLLTALGLERVKDERASEPVPCSTMGTQKDEFHMFDELKNSVGLQMQKLSSKLENGRQILTSLMQKRGGNSSDVERFVSGLDVDGDGMKTLSDLYNMAQLLMEFEEMIIDAGVLKQSIDSSFEIMGSSVAFFKTTMEEQQWVSSAEKEISGIVITNFLRDLCRSTGFPANCSVPFLLDHNWFSLIDNIATLQAELGVLVSNIDMQIRTPHNSLSKILLGGNSGLEGNTSVGDKLLLNNFGDGAGAIDNQGLGTHFKKVDHMEDLGKENPSGNESVERTTEEINWLKDKLSKEKIYSSQKDENLNALKEAVALIIKRMDAIKTENAELFEAYLEHNSEGSESVERETKILQLPREAHKWLENKKCRRLVDAQLIEEIRHLMEEKDDLNTISRLMEETYTILFKGLVRTQCFDYFDTYLETHIREDTFSIIIREIVNMWNSMKETFDLERLAKEEIDCIIFSEIIKDTKSMHNLMLTKCQEDEVPFDGSFSQRTEVADDRHCKDLPYFSEFLQIFTDFEFMACERIRANTASSEQGTVCPPVLCVAMPMQTMAMTTPDSVMPHSSKKTSVYAKFMQAVFKFNILCWQKRISCIVPLVLFHGQNDIVLDYYYFFPKKPNRYFVSERSSHRLEDLNWQLDPLVEQVNSIKGKELLYRKAFTRRCYDLQTAEAEVDLLGDQVDLLLSLIEKIYEVLDHYSPVLQHYSGISLCFETI</sequence>
<evidence type="ECO:0000256" key="1">
    <source>
        <dbReference type="SAM" id="Coils"/>
    </source>
</evidence>
<gene>
    <name evidence="2" type="ORF">ACMD2_11010</name>
</gene>
<comment type="caution">
    <text evidence="2">The sequence shown here is derived from an EMBL/GenBank/DDBJ whole genome shotgun (WGS) entry which is preliminary data.</text>
</comment>
<name>A0A199W138_ANACO</name>